<dbReference type="PANTHER" id="PTHR43243">
    <property type="entry name" value="INNER MEMBRANE TRANSPORTER YGJI-RELATED"/>
    <property type="match status" value="1"/>
</dbReference>
<evidence type="ECO:0000256" key="5">
    <source>
        <dbReference type="SAM" id="Phobius"/>
    </source>
</evidence>
<feature type="transmembrane region" description="Helical" evidence="5">
    <location>
        <begin position="27"/>
        <end position="49"/>
    </location>
</feature>
<gene>
    <name evidence="6" type="ORF">DHf2319_11345</name>
</gene>
<comment type="subcellular location">
    <subcellularLocation>
        <location evidence="1">Membrane</location>
        <topology evidence="1">Multi-pass membrane protein</topology>
    </subcellularLocation>
</comment>
<evidence type="ECO:0000313" key="7">
    <source>
        <dbReference type="Proteomes" id="UP000831607"/>
    </source>
</evidence>
<feature type="transmembrane region" description="Helical" evidence="5">
    <location>
        <begin position="364"/>
        <end position="385"/>
    </location>
</feature>
<feature type="transmembrane region" description="Helical" evidence="5">
    <location>
        <begin position="55"/>
        <end position="81"/>
    </location>
</feature>
<dbReference type="PIRSF" id="PIRSF006060">
    <property type="entry name" value="AA_transporter"/>
    <property type="match status" value="1"/>
</dbReference>
<accession>A0ABY4AIL2</accession>
<protein>
    <submittedName>
        <fullName evidence="6">Amino acid permease</fullName>
    </submittedName>
</protein>
<keyword evidence="7" id="KW-1185">Reference proteome</keyword>
<feature type="transmembrane region" description="Helical" evidence="5">
    <location>
        <begin position="189"/>
        <end position="213"/>
    </location>
</feature>
<name>A0ABY4AIL2_9BURK</name>
<dbReference type="Gene3D" id="1.20.1740.10">
    <property type="entry name" value="Amino acid/polyamine transporter I"/>
    <property type="match status" value="1"/>
</dbReference>
<sequence>MLNQILRRKALPSVDDKSVAGGLLRNLSLFQLTLMGVGSTLGTGIFFALAETVPIAGPAVVLSFVLAAVTAALTALCYAEVSSSLPVSGSSYTFTYMTLGEGAAMLVAACLLLEWGIAGAAVAVGWSSYLNDLITIVSGQQIPMAIRTAPFVDGEEGWVLSGQSYVNLPAVVLVWMCTILLLRGSRESAIVNAILTLSKLGVLALFVLMALLVFQQENFVPFMPFGIEGVGAAAAIVFFSFIGLDAVVNASEEAINPQRNIPLAIIAALIVVTAVYVLVAVSSLGVQPAGDFAGHQGSLTMILQRATDAPWLAGILAAGAVMSIFSVTLVCLYGQSRIFFAMARDKIIPEALGKINPHSRSPSTGILVSAIIVTPLAAVVPSHMLWSMVSLGTLVTFIAVAIALIVLRSYFKRQPPGYRTPFYPLVPVLSIASCLYLLFNLSATVYQLFAIWLCVTVMFYFLYSRRRARPQ</sequence>
<proteinExistence type="predicted"/>
<keyword evidence="2 5" id="KW-0812">Transmembrane</keyword>
<dbReference type="PANTHER" id="PTHR43243:SF24">
    <property type="entry name" value="CATIONIC AMINO ACID TRANSPORT INTEGRAL MEMBRANE PROTEIN ROCE-RELATED"/>
    <property type="match status" value="1"/>
</dbReference>
<dbReference type="EMBL" id="CP063982">
    <property type="protein sequence ID" value="UOD50019.1"/>
    <property type="molecule type" value="Genomic_DNA"/>
</dbReference>
<dbReference type="RefSeq" id="WP_243478414.1">
    <property type="nucleotide sequence ID" value="NZ_CP063982.1"/>
</dbReference>
<evidence type="ECO:0000256" key="2">
    <source>
        <dbReference type="ARBA" id="ARBA00022692"/>
    </source>
</evidence>
<evidence type="ECO:0000256" key="3">
    <source>
        <dbReference type="ARBA" id="ARBA00022989"/>
    </source>
</evidence>
<keyword evidence="4 5" id="KW-0472">Membrane</keyword>
<feature type="transmembrane region" description="Helical" evidence="5">
    <location>
        <begin position="164"/>
        <end position="182"/>
    </location>
</feature>
<reference evidence="6 7" key="1">
    <citation type="submission" date="2020-11" db="EMBL/GenBank/DDBJ databases">
        <title>Algicoccus daihaiensis sp.nov., isolated from Daihai Lake in Inner Mongolia.</title>
        <authorList>
            <person name="Kai J."/>
        </authorList>
    </citation>
    <scope>NUCLEOTIDE SEQUENCE [LARGE SCALE GENOMIC DNA]</scope>
    <source>
        <strain evidence="7">f23</strain>
    </source>
</reference>
<feature type="transmembrane region" description="Helical" evidence="5">
    <location>
        <begin position="391"/>
        <end position="410"/>
    </location>
</feature>
<evidence type="ECO:0000313" key="6">
    <source>
        <dbReference type="EMBL" id="UOD50019.1"/>
    </source>
</evidence>
<feature type="transmembrane region" description="Helical" evidence="5">
    <location>
        <begin position="260"/>
        <end position="281"/>
    </location>
</feature>
<feature type="transmembrane region" description="Helical" evidence="5">
    <location>
        <begin position="102"/>
        <end position="126"/>
    </location>
</feature>
<dbReference type="InterPro" id="IPR002293">
    <property type="entry name" value="AA/rel_permease1"/>
</dbReference>
<dbReference type="Proteomes" id="UP000831607">
    <property type="component" value="Chromosome"/>
</dbReference>
<feature type="transmembrane region" description="Helical" evidence="5">
    <location>
        <begin position="311"/>
        <end position="334"/>
    </location>
</feature>
<evidence type="ECO:0000256" key="4">
    <source>
        <dbReference type="ARBA" id="ARBA00023136"/>
    </source>
</evidence>
<feature type="transmembrane region" description="Helical" evidence="5">
    <location>
        <begin position="445"/>
        <end position="463"/>
    </location>
</feature>
<keyword evidence="3 5" id="KW-1133">Transmembrane helix</keyword>
<feature type="transmembrane region" description="Helical" evidence="5">
    <location>
        <begin position="225"/>
        <end position="248"/>
    </location>
</feature>
<organism evidence="6 7">
    <name type="scientific">Orrella daihaiensis</name>
    <dbReference type="NCBI Taxonomy" id="2782176"/>
    <lineage>
        <taxon>Bacteria</taxon>
        <taxon>Pseudomonadati</taxon>
        <taxon>Pseudomonadota</taxon>
        <taxon>Betaproteobacteria</taxon>
        <taxon>Burkholderiales</taxon>
        <taxon>Alcaligenaceae</taxon>
        <taxon>Orrella</taxon>
    </lineage>
</organism>
<dbReference type="Pfam" id="PF13520">
    <property type="entry name" value="AA_permease_2"/>
    <property type="match status" value="1"/>
</dbReference>
<evidence type="ECO:0000256" key="1">
    <source>
        <dbReference type="ARBA" id="ARBA00004141"/>
    </source>
</evidence>
<feature type="transmembrane region" description="Helical" evidence="5">
    <location>
        <begin position="422"/>
        <end position="439"/>
    </location>
</feature>